<proteinExistence type="evidence at transcript level"/>
<reference evidence="1" key="1">
    <citation type="submission" date="2009-08" db="EMBL/GenBank/DDBJ databases">
        <authorList>
            <person name="Cheung F."/>
            <person name="Xiao Y."/>
            <person name="Chan A."/>
            <person name="Moskal W."/>
            <person name="Town C.D."/>
        </authorList>
    </citation>
    <scope>NUCLEOTIDE SEQUENCE</scope>
</reference>
<dbReference type="ExpressionAtlas" id="C6TH65">
    <property type="expression patterns" value="baseline and differential"/>
</dbReference>
<organism evidence="1">
    <name type="scientific">Glycine max</name>
    <name type="common">Soybean</name>
    <name type="synonym">Glycine hispida</name>
    <dbReference type="NCBI Taxonomy" id="3847"/>
    <lineage>
        <taxon>Eukaryota</taxon>
        <taxon>Viridiplantae</taxon>
        <taxon>Streptophyta</taxon>
        <taxon>Embryophyta</taxon>
        <taxon>Tracheophyta</taxon>
        <taxon>Spermatophyta</taxon>
        <taxon>Magnoliopsida</taxon>
        <taxon>eudicotyledons</taxon>
        <taxon>Gunneridae</taxon>
        <taxon>Pentapetalae</taxon>
        <taxon>rosids</taxon>
        <taxon>fabids</taxon>
        <taxon>Fabales</taxon>
        <taxon>Fabaceae</taxon>
        <taxon>Papilionoideae</taxon>
        <taxon>50 kb inversion clade</taxon>
        <taxon>NPAAA clade</taxon>
        <taxon>indigoferoid/millettioid clade</taxon>
        <taxon>Phaseoleae</taxon>
        <taxon>Glycine</taxon>
        <taxon>Glycine subgen. Soja</taxon>
    </lineage>
</organism>
<accession>C6TH65</accession>
<name>C6TH65_SOYBN</name>
<dbReference type="EMBL" id="BT096981">
    <property type="protein sequence ID" value="ACU21167.1"/>
    <property type="molecule type" value="mRNA"/>
</dbReference>
<evidence type="ECO:0000313" key="1">
    <source>
        <dbReference type="EMBL" id="ACU21167.1"/>
    </source>
</evidence>
<protein>
    <submittedName>
        <fullName evidence="1">Uncharacterized protein</fullName>
    </submittedName>
</protein>
<sequence length="82" mass="9473">MAFFRSVSALSRLRSRVGQQSNLANSVRWLQTPSSSNTDLYSELKELVPEYQERVKKLKKDHGSVELGKIHGRMLMRTVECY</sequence>
<dbReference type="AlphaFoldDB" id="C6TH65"/>